<comment type="caution">
    <text evidence="1">The sequence shown here is derived from an EMBL/GenBank/DDBJ whole genome shotgun (WGS) entry which is preliminary data.</text>
</comment>
<evidence type="ECO:0000313" key="1">
    <source>
        <dbReference type="EMBL" id="MFC5746812.1"/>
    </source>
</evidence>
<gene>
    <name evidence="1" type="ORF">ACFPZN_14395</name>
</gene>
<reference evidence="2" key="1">
    <citation type="journal article" date="2019" name="Int. J. Syst. Evol. Microbiol.">
        <title>The Global Catalogue of Microorganisms (GCM) 10K type strain sequencing project: providing services to taxonomists for standard genome sequencing and annotation.</title>
        <authorList>
            <consortium name="The Broad Institute Genomics Platform"/>
            <consortium name="The Broad Institute Genome Sequencing Center for Infectious Disease"/>
            <person name="Wu L."/>
            <person name="Ma J."/>
        </authorList>
    </citation>
    <scope>NUCLEOTIDE SEQUENCE [LARGE SCALE GENOMIC DNA]</scope>
    <source>
        <strain evidence="2">KCTC 42087</strain>
    </source>
</reference>
<protein>
    <submittedName>
        <fullName evidence="1">Uncharacterized protein</fullName>
    </submittedName>
</protein>
<dbReference type="Proteomes" id="UP001596074">
    <property type="component" value="Unassembled WGS sequence"/>
</dbReference>
<evidence type="ECO:0000313" key="2">
    <source>
        <dbReference type="Proteomes" id="UP001596074"/>
    </source>
</evidence>
<accession>A0ABW0ZVV0</accession>
<sequence length="49" mass="5200">MLTAIHAAPVPRLRDPGDRACDSFGVAVGAVAARGLLRWGGLGEERTRR</sequence>
<keyword evidence="2" id="KW-1185">Reference proteome</keyword>
<name>A0ABW0ZVV0_9ACTN</name>
<organism evidence="1 2">
    <name type="scientific">Actinomadura rugatobispora</name>
    <dbReference type="NCBI Taxonomy" id="1994"/>
    <lineage>
        <taxon>Bacteria</taxon>
        <taxon>Bacillati</taxon>
        <taxon>Actinomycetota</taxon>
        <taxon>Actinomycetes</taxon>
        <taxon>Streptosporangiales</taxon>
        <taxon>Thermomonosporaceae</taxon>
        <taxon>Actinomadura</taxon>
    </lineage>
</organism>
<dbReference type="EMBL" id="JBHSON010000017">
    <property type="protein sequence ID" value="MFC5746812.1"/>
    <property type="molecule type" value="Genomic_DNA"/>
</dbReference>
<proteinExistence type="predicted"/>